<keyword evidence="2" id="KW-0812">Transmembrane</keyword>
<name>A0ABQ3HV70_9SPHI</name>
<gene>
    <name evidence="3" type="ORF">GCM10017764_10350</name>
</gene>
<evidence type="ECO:0000256" key="1">
    <source>
        <dbReference type="ARBA" id="ARBA00005254"/>
    </source>
</evidence>
<dbReference type="Proteomes" id="UP000620550">
    <property type="component" value="Unassembled WGS sequence"/>
</dbReference>
<dbReference type="PANTHER" id="PTHR42964:SF1">
    <property type="entry name" value="POLYKETIDE BIOSYNTHESIS ENOYL-COA HYDRATASE PKSH-RELATED"/>
    <property type="match status" value="1"/>
</dbReference>
<keyword evidence="4" id="KW-1185">Reference proteome</keyword>
<dbReference type="Pfam" id="PF00378">
    <property type="entry name" value="ECH_1"/>
    <property type="match status" value="1"/>
</dbReference>
<sequence>MSTYNYIKATVDDHVFTLTLARPEKRNAFTPTMVNEIAHALADAANDHKIRLVLFRAEGPVFCAGMDLKVFNNPSLDTLNPAIKNKNISLGEVMDSFHKPTVAVVEGDVIAGAFLLLLGCTYVLAAPQVRFRLPELALGIFPFQVMAGLLKVMPEKKVLQLCLDTDYFSVEQAMAYGIVDDLLTDARLTDLKARFNEVDVEALKTGIQALRALPAVPADQHFAFLKDCLERLRDNSKI</sequence>
<accession>A0ABQ3HV70</accession>
<dbReference type="InterPro" id="IPR051683">
    <property type="entry name" value="Enoyl-CoA_Hydratase/Isomerase"/>
</dbReference>
<feature type="transmembrane region" description="Helical" evidence="2">
    <location>
        <begin position="102"/>
        <end position="125"/>
    </location>
</feature>
<keyword evidence="2" id="KW-1133">Transmembrane helix</keyword>
<keyword evidence="2" id="KW-0472">Membrane</keyword>
<dbReference type="Gene3D" id="3.90.226.10">
    <property type="entry name" value="2-enoyl-CoA Hydratase, Chain A, domain 1"/>
    <property type="match status" value="1"/>
</dbReference>
<evidence type="ECO:0000313" key="4">
    <source>
        <dbReference type="Proteomes" id="UP000620550"/>
    </source>
</evidence>
<dbReference type="SUPFAM" id="SSF52096">
    <property type="entry name" value="ClpP/crotonase"/>
    <property type="match status" value="1"/>
</dbReference>
<evidence type="ECO:0000313" key="3">
    <source>
        <dbReference type="EMBL" id="GHE29431.1"/>
    </source>
</evidence>
<dbReference type="CDD" id="cd06558">
    <property type="entry name" value="crotonase-like"/>
    <property type="match status" value="1"/>
</dbReference>
<dbReference type="InterPro" id="IPR029045">
    <property type="entry name" value="ClpP/crotonase-like_dom_sf"/>
</dbReference>
<comment type="similarity">
    <text evidence="1">Belongs to the enoyl-CoA hydratase/isomerase family.</text>
</comment>
<reference evidence="4" key="1">
    <citation type="journal article" date="2019" name="Int. J. Syst. Evol. Microbiol.">
        <title>The Global Catalogue of Microorganisms (GCM) 10K type strain sequencing project: providing services to taxonomists for standard genome sequencing and annotation.</title>
        <authorList>
            <consortium name="The Broad Institute Genomics Platform"/>
            <consortium name="The Broad Institute Genome Sequencing Center for Infectious Disease"/>
            <person name="Wu L."/>
            <person name="Ma J."/>
        </authorList>
    </citation>
    <scope>NUCLEOTIDE SEQUENCE [LARGE SCALE GENOMIC DNA]</scope>
    <source>
        <strain evidence="4">CGMCC 1.12966</strain>
    </source>
</reference>
<evidence type="ECO:0000256" key="2">
    <source>
        <dbReference type="SAM" id="Phobius"/>
    </source>
</evidence>
<dbReference type="EMBL" id="BNAF01000003">
    <property type="protein sequence ID" value="GHE29431.1"/>
    <property type="molecule type" value="Genomic_DNA"/>
</dbReference>
<proteinExistence type="inferred from homology"/>
<protein>
    <submittedName>
        <fullName evidence="3">Enoyl-CoA hydratase</fullName>
    </submittedName>
</protein>
<dbReference type="PANTHER" id="PTHR42964">
    <property type="entry name" value="ENOYL-COA HYDRATASE"/>
    <property type="match status" value="1"/>
</dbReference>
<comment type="caution">
    <text evidence="3">The sequence shown here is derived from an EMBL/GenBank/DDBJ whole genome shotgun (WGS) entry which is preliminary data.</text>
</comment>
<organism evidence="3 4">
    <name type="scientific">Sphingobacterium griseoflavum</name>
    <dbReference type="NCBI Taxonomy" id="1474952"/>
    <lineage>
        <taxon>Bacteria</taxon>
        <taxon>Pseudomonadati</taxon>
        <taxon>Bacteroidota</taxon>
        <taxon>Sphingobacteriia</taxon>
        <taxon>Sphingobacteriales</taxon>
        <taxon>Sphingobacteriaceae</taxon>
        <taxon>Sphingobacterium</taxon>
    </lineage>
</organism>
<dbReference type="RefSeq" id="WP_189625554.1">
    <property type="nucleotide sequence ID" value="NZ_BNAF01000003.1"/>
</dbReference>
<dbReference type="InterPro" id="IPR001753">
    <property type="entry name" value="Enoyl-CoA_hydra/iso"/>
</dbReference>